<evidence type="ECO:0000259" key="12">
    <source>
        <dbReference type="Pfam" id="PF09248"/>
    </source>
</evidence>
<dbReference type="Gene3D" id="3.10.450.40">
    <property type="match status" value="2"/>
</dbReference>
<evidence type="ECO:0000256" key="3">
    <source>
        <dbReference type="ARBA" id="ARBA00022723"/>
    </source>
</evidence>
<evidence type="ECO:0000256" key="1">
    <source>
        <dbReference type="ARBA" id="ARBA00001935"/>
    </source>
</evidence>
<evidence type="ECO:0000256" key="7">
    <source>
        <dbReference type="PIRSR" id="PIRSR600269-50"/>
    </source>
</evidence>
<gene>
    <name evidence="13" type="ORF">ASPCAL00698</name>
</gene>
<feature type="domain" description="Copper amine oxidase catalytic" evidence="11">
    <location>
        <begin position="375"/>
        <end position="773"/>
    </location>
</feature>
<evidence type="ECO:0000256" key="6">
    <source>
        <dbReference type="ARBA" id="ARBA00023008"/>
    </source>
</evidence>
<sequence>MTDERYLARPAPAAKRPVVNRAMKLPFSLSGGITSLLLIGSLAGDVLANKLDKSAQTVRQKNRGRRALMRSLESRSNQHPSDRWNGKPPNEESALTCEDTPPQEINAPKENVWYGLTDDETADVAKWLFGRPELNLTTSEIAGEWENTIALIELQRPNKTETLDYLDGSGPEPTRYAHVRLNNRATVDAHYADILVGPLPITNNATWVPLEFPYTRKSQGRVRNVEPDSETMYSEWLFKITASIADITLDLWNGTALGLDNDTLDVWGIDPLWQEDGRIIRWDVFWNMATGESDSGTLLPLGLYFKSDVTGRDPSQWKVLGWLYNDIFYETTEEFREAYWSPGFVKLGANVDGPWARVGQQGAVLPKDRKQPPLAVAPDGARYSVDTERKYVSWMDFSFYISFNRDTGLSLFDIKYKGQRVLYELGLQEALAHYAANDPVQSGVAYLDSYYGFGPYAFELLKGYDCPSYASYLNTSFYKSEETHTHVDSLCLFEFDADYPAARHSTSDFVTVTKNVYFTLRTVSTIGNYDYMFSYNFHMDGTIGVEVRASGYIQSAYYANNQDFGYQIHDSLSGSMHDHVLNFKADFDILGTENTVELTSVVPVEKTFSWNGNKTRNTMQLQRSMIESEDDGRFNWGFNGQTQIHIINQDEKNKYGEYRGYRILPSSGTAHLTVKNSTNLANAAHWAEYDVQVTQQHDYEPFAAHPYNSQDIHDPPVDFEKFFNSESLNQTDLVVWLNLGMHHVPHTGDLPNTVFTTAHSGVQFMPLNYLLGDASRQTVNMVRVDYFNGSATSIETFGQSNETCGVQLSPIEDELWAYQGDVIVRKFPYNPNDPFYET</sequence>
<keyword evidence="4 7" id="KW-0801">TPQ</keyword>
<comment type="similarity">
    <text evidence="2 9">Belongs to the copper/topaquinone oxidase family.</text>
</comment>
<dbReference type="GO" id="GO:0008131">
    <property type="term" value="F:primary methylamine oxidase activity"/>
    <property type="evidence" value="ECO:0007669"/>
    <property type="project" value="InterPro"/>
</dbReference>
<dbReference type="InterPro" id="IPR015328">
    <property type="entry name" value="DUF1965"/>
</dbReference>
<dbReference type="GO" id="GO:0005886">
    <property type="term" value="C:plasma membrane"/>
    <property type="evidence" value="ECO:0007669"/>
    <property type="project" value="TreeGrafter"/>
</dbReference>
<feature type="region of interest" description="Disordered" evidence="10">
    <location>
        <begin position="69"/>
        <end position="100"/>
    </location>
</feature>
<dbReference type="PANTHER" id="PTHR10638">
    <property type="entry name" value="COPPER AMINE OXIDASE"/>
    <property type="match status" value="1"/>
</dbReference>
<feature type="modified residue" description="2',4',5'-topaquinone" evidence="8">
    <location>
        <position position="529"/>
    </location>
</feature>
<dbReference type="PANTHER" id="PTHR10638:SF20">
    <property type="entry name" value="AMINE OXIDASE"/>
    <property type="match status" value="1"/>
</dbReference>
<dbReference type="SUPFAM" id="SSF49998">
    <property type="entry name" value="Amine oxidase catalytic domain"/>
    <property type="match status" value="1"/>
</dbReference>
<evidence type="ECO:0000256" key="8">
    <source>
        <dbReference type="PIRSR" id="PIRSR600269-51"/>
    </source>
</evidence>
<dbReference type="InterPro" id="IPR016182">
    <property type="entry name" value="Cu_amine_oxidase_N-reg"/>
</dbReference>
<dbReference type="InterPro" id="IPR000269">
    <property type="entry name" value="Cu_amine_oxidase"/>
</dbReference>
<keyword evidence="14" id="KW-1185">Reference proteome</keyword>
<keyword evidence="5 9" id="KW-0560">Oxidoreductase</keyword>
<organism evidence="13 14">
    <name type="scientific">Aspergillus calidoustus</name>
    <dbReference type="NCBI Taxonomy" id="454130"/>
    <lineage>
        <taxon>Eukaryota</taxon>
        <taxon>Fungi</taxon>
        <taxon>Dikarya</taxon>
        <taxon>Ascomycota</taxon>
        <taxon>Pezizomycotina</taxon>
        <taxon>Eurotiomycetes</taxon>
        <taxon>Eurotiomycetidae</taxon>
        <taxon>Eurotiales</taxon>
        <taxon>Aspergillaceae</taxon>
        <taxon>Aspergillus</taxon>
        <taxon>Aspergillus subgen. Nidulantes</taxon>
    </lineage>
</organism>
<dbReference type="InterPro" id="IPR036460">
    <property type="entry name" value="Cu_amine_oxidase_C_sf"/>
</dbReference>
<dbReference type="Pfam" id="PF01179">
    <property type="entry name" value="Cu_amine_oxid"/>
    <property type="match status" value="1"/>
</dbReference>
<dbReference type="PRINTS" id="PR00766">
    <property type="entry name" value="CUDAOXIDASE"/>
</dbReference>
<feature type="active site" description="Schiff-base intermediate with substrate; via topaquinone" evidence="7">
    <location>
        <position position="529"/>
    </location>
</feature>
<dbReference type="FunFam" id="2.70.98.20:FF:000002">
    <property type="entry name" value="Amine oxidase"/>
    <property type="match status" value="1"/>
</dbReference>
<dbReference type="FunFam" id="3.10.450.40:FF:000018">
    <property type="entry name" value="Amine oxidase"/>
    <property type="match status" value="1"/>
</dbReference>
<dbReference type="OMA" id="PYNSQDV"/>
<keyword evidence="3 9" id="KW-0479">Metal-binding</keyword>
<accession>A0A0U5FNR7</accession>
<dbReference type="GO" id="GO:0048038">
    <property type="term" value="F:quinone binding"/>
    <property type="evidence" value="ECO:0007669"/>
    <property type="project" value="InterPro"/>
</dbReference>
<dbReference type="EC" id="1.4.3.-" evidence="9"/>
<evidence type="ECO:0000256" key="2">
    <source>
        <dbReference type="ARBA" id="ARBA00007983"/>
    </source>
</evidence>
<evidence type="ECO:0000256" key="9">
    <source>
        <dbReference type="RuleBase" id="RU000672"/>
    </source>
</evidence>
<dbReference type="Gene3D" id="2.70.98.20">
    <property type="entry name" value="Copper amine oxidase, catalytic domain"/>
    <property type="match status" value="1"/>
</dbReference>
<evidence type="ECO:0000256" key="5">
    <source>
        <dbReference type="ARBA" id="ARBA00023002"/>
    </source>
</evidence>
<comment type="cofactor">
    <cofactor evidence="1">
        <name>Cu cation</name>
        <dbReference type="ChEBI" id="CHEBI:23378"/>
    </cofactor>
</comment>
<dbReference type="GO" id="GO:0009308">
    <property type="term" value="P:amine metabolic process"/>
    <property type="evidence" value="ECO:0007669"/>
    <property type="project" value="UniProtKB-UniRule"/>
</dbReference>
<proteinExistence type="inferred from homology"/>
<dbReference type="EMBL" id="CDMC01000001">
    <property type="protein sequence ID" value="CEL01106.1"/>
    <property type="molecule type" value="Genomic_DNA"/>
</dbReference>
<dbReference type="Pfam" id="PF09248">
    <property type="entry name" value="DUF1965"/>
    <property type="match status" value="1"/>
</dbReference>
<dbReference type="AlphaFoldDB" id="A0A0U5FNR7"/>
<feature type="domain" description="DUF1965" evidence="12">
    <location>
        <begin position="296"/>
        <end position="362"/>
    </location>
</feature>
<evidence type="ECO:0000259" key="11">
    <source>
        <dbReference type="Pfam" id="PF01179"/>
    </source>
</evidence>
<dbReference type="InterPro" id="IPR015798">
    <property type="entry name" value="Cu_amine_oxidase_C"/>
</dbReference>
<evidence type="ECO:0000256" key="10">
    <source>
        <dbReference type="SAM" id="MobiDB-lite"/>
    </source>
</evidence>
<name>A0A0U5FNR7_ASPCI</name>
<dbReference type="Proteomes" id="UP000054771">
    <property type="component" value="Unassembled WGS sequence"/>
</dbReference>
<comment type="PTM">
    <text evidence="8 9">Topaquinone (TPQ) is generated by copper-dependent autoxidation of a specific tyrosyl residue.</text>
</comment>
<comment type="cofactor">
    <cofactor evidence="9">
        <name>Cu cation</name>
        <dbReference type="ChEBI" id="CHEBI:23378"/>
    </cofactor>
    <text evidence="9">Contains 1 topaquinone per subunit.</text>
</comment>
<dbReference type="OrthoDB" id="3341590at2759"/>
<protein>
    <recommendedName>
        <fullName evidence="9">Amine oxidase</fullName>
        <ecNumber evidence="9">1.4.3.-</ecNumber>
    </recommendedName>
</protein>
<evidence type="ECO:0000313" key="14">
    <source>
        <dbReference type="Proteomes" id="UP000054771"/>
    </source>
</evidence>
<dbReference type="GO" id="GO:0005507">
    <property type="term" value="F:copper ion binding"/>
    <property type="evidence" value="ECO:0007669"/>
    <property type="project" value="InterPro"/>
</dbReference>
<feature type="active site" description="Proton acceptor" evidence="7">
    <location>
        <position position="448"/>
    </location>
</feature>
<keyword evidence="6 9" id="KW-0186">Copper</keyword>
<evidence type="ECO:0000313" key="13">
    <source>
        <dbReference type="EMBL" id="CEL01106.1"/>
    </source>
</evidence>
<dbReference type="FunFam" id="3.10.450.40:FF:000028">
    <property type="entry name" value="Amine oxidase"/>
    <property type="match status" value="1"/>
</dbReference>
<dbReference type="SUPFAM" id="SSF54416">
    <property type="entry name" value="Amine oxidase N-terminal region"/>
    <property type="match status" value="2"/>
</dbReference>
<reference evidence="14" key="1">
    <citation type="journal article" date="2016" name="Genome Announc.">
        <title>Draft genome sequences of fungus Aspergillus calidoustus.</title>
        <authorList>
            <person name="Horn F."/>
            <person name="Linde J."/>
            <person name="Mattern D.J."/>
            <person name="Walther G."/>
            <person name="Guthke R."/>
            <person name="Scherlach K."/>
            <person name="Martin K."/>
            <person name="Brakhage A.A."/>
            <person name="Petzke L."/>
            <person name="Valiante V."/>
        </authorList>
    </citation>
    <scope>NUCLEOTIDE SEQUENCE [LARGE SCALE GENOMIC DNA]</scope>
    <source>
        <strain evidence="14">SF006504</strain>
    </source>
</reference>
<evidence type="ECO:0000256" key="4">
    <source>
        <dbReference type="ARBA" id="ARBA00022772"/>
    </source>
</evidence>
<dbReference type="STRING" id="454130.A0A0U5FNR7"/>